<accession>A0A149Q7H7</accession>
<dbReference type="SUPFAM" id="SSF101908">
    <property type="entry name" value="Putative isomerase YbhE"/>
    <property type="match status" value="1"/>
</dbReference>
<comment type="caution">
    <text evidence="1">The sequence shown here is derived from an EMBL/GenBank/DDBJ whole genome shotgun (WGS) entry which is preliminary data.</text>
</comment>
<protein>
    <recommendedName>
        <fullName evidence="3">Bacteriophage P22, Gp10, DNA-stabilising</fullName>
    </recommendedName>
</protein>
<dbReference type="Proteomes" id="UP000075473">
    <property type="component" value="Unassembled WGS sequence"/>
</dbReference>
<proteinExistence type="predicted"/>
<dbReference type="EMBL" id="LHZA01000148">
    <property type="protein sequence ID" value="KXU93311.1"/>
    <property type="molecule type" value="Genomic_DNA"/>
</dbReference>
<reference evidence="1 2" key="1">
    <citation type="submission" date="2015-06" db="EMBL/GenBank/DDBJ databases">
        <title>Improved classification and identification of acetic acid bacteria using matrix-assisted laser desorption/ionization time-of-flight mass spectrometry; Gluconobacter nephelii and Gluconobacter uchimurae are later heterotypic synonyms of Gluconobacter japonicus and Gluconobacter oxydans, respectively.</title>
        <authorList>
            <person name="Li L."/>
            <person name="Cleenwerck I."/>
            <person name="De Vuyst L."/>
            <person name="Vandamme P."/>
        </authorList>
    </citation>
    <scope>NUCLEOTIDE SEQUENCE [LARGE SCALE GENOMIC DNA]</scope>
    <source>
        <strain evidence="1 2">LMG 1625</strain>
    </source>
</reference>
<organism evidence="1 2">
    <name type="scientific">Acetobacter cerevisiae</name>
    <dbReference type="NCBI Taxonomy" id="178900"/>
    <lineage>
        <taxon>Bacteria</taxon>
        <taxon>Pseudomonadati</taxon>
        <taxon>Pseudomonadota</taxon>
        <taxon>Alphaproteobacteria</taxon>
        <taxon>Acetobacterales</taxon>
        <taxon>Acetobacteraceae</taxon>
        <taxon>Acetobacter</taxon>
    </lineage>
</organism>
<dbReference type="RefSeq" id="WP_062249956.1">
    <property type="nucleotide sequence ID" value="NZ_LHZA01000148.1"/>
</dbReference>
<name>A0A149Q7H7_9PROT</name>
<dbReference type="AlphaFoldDB" id="A0A149Q7H7"/>
<evidence type="ECO:0000313" key="1">
    <source>
        <dbReference type="EMBL" id="KXU93311.1"/>
    </source>
</evidence>
<evidence type="ECO:0000313" key="2">
    <source>
        <dbReference type="Proteomes" id="UP000075473"/>
    </source>
</evidence>
<dbReference type="PATRIC" id="fig|178900.5.peg.2295"/>
<gene>
    <name evidence="1" type="ORF">AD928_09045</name>
</gene>
<sequence length="652" mass="68886">MALQRINLSGGSYDARAVSVAAQRCLNLYAEPVPPDDGEPVRFAYYLTPGLKRIASLSGVVRCLYQTTQGDLIGVAGSQVVVISNGGDVTEIGNISPGELPVRMCDNGACLFIVDGTSGNGWYCSMPLLPGSSQPSTTTFGYTVNSSAPAGATSLTVESAFAVKAGYVYTLSGDGIADGTTVISASGALSVTTSGYAAAGSAHITVQSKISAVNGCVISGGSLPAGTTIASVTPSAGNSDYTDITLSVGITSEIPANTVLSILSVWNDSGGYTTLALSQATTADIMAAASISLKTASSSPYGELTKISDDAFYGSPTIDILDAFFLFVNPNTTNWYTSPAQFADENQTPFDSLYVASDATSLGTIMGLAVLGQYIWLFGRNQIEFWYDSGAPDFPFQRVQGVTLETGCLSPYTIARIPTTAVTPNGGLMWLGHDRAGNARVYMGQQTTGAPVSTFPVEGALQDAPDLTKAVASVYQQEGHVFYVLSVPGQSSWVYDVSIGLWHERCSLDANGDEIQHRAGCWAAAYGKVFAGDFENGSIYEVDLDTFTDNDGPIKRQRAFPHLLTDGTRSIHRQFMLDMQNGGGQIISVDWSDDRGASFCTPQTLTLGTFGNAWPSIWRLGLARDRVYRLTWTAPGKTALMGAFIDLEPVRS</sequence>
<evidence type="ECO:0008006" key="3">
    <source>
        <dbReference type="Google" id="ProtNLM"/>
    </source>
</evidence>